<protein>
    <submittedName>
        <fullName evidence="13">Porin</fullName>
    </submittedName>
</protein>
<accession>A0ABS1DSA2</accession>
<evidence type="ECO:0000313" key="13">
    <source>
        <dbReference type="EMBL" id="MBK1712881.1"/>
    </source>
</evidence>
<dbReference type="Gene3D" id="2.40.160.10">
    <property type="entry name" value="Porin"/>
    <property type="match status" value="1"/>
</dbReference>
<dbReference type="CDD" id="cd00342">
    <property type="entry name" value="gram_neg_porins"/>
    <property type="match status" value="1"/>
</dbReference>
<feature type="signal peptide" evidence="11">
    <location>
        <begin position="1"/>
        <end position="26"/>
    </location>
</feature>
<evidence type="ECO:0000256" key="8">
    <source>
        <dbReference type="ARBA" id="ARBA00023114"/>
    </source>
</evidence>
<dbReference type="PANTHER" id="PTHR34501">
    <property type="entry name" value="PROTEIN YDDL-RELATED"/>
    <property type="match status" value="1"/>
</dbReference>
<keyword evidence="3" id="KW-0813">Transport</keyword>
<keyword evidence="4" id="KW-1134">Transmembrane beta strand</keyword>
<keyword evidence="10" id="KW-0998">Cell outer membrane</keyword>
<evidence type="ECO:0000256" key="5">
    <source>
        <dbReference type="ARBA" id="ARBA00022692"/>
    </source>
</evidence>
<keyword evidence="6 11" id="KW-0732">Signal</keyword>
<keyword evidence="7" id="KW-0406">Ion transport</keyword>
<reference evidence="13" key="2">
    <citation type="journal article" date="2020" name="Microorganisms">
        <title>Osmotic Adaptation and Compatible Solute Biosynthesis of Phototrophic Bacteria as Revealed from Genome Analyses.</title>
        <authorList>
            <person name="Imhoff J.F."/>
            <person name="Rahn T."/>
            <person name="Kunzel S."/>
            <person name="Keller A."/>
            <person name="Neulinger S.C."/>
        </authorList>
    </citation>
    <scope>NUCLEOTIDE SEQUENCE</scope>
    <source>
        <strain evidence="13">IM 151</strain>
    </source>
</reference>
<keyword evidence="9" id="KW-0472">Membrane</keyword>
<sequence length="452" mass="46903">MIPKLNGLSAVALAAAAAFACGSAQAQDGSVQIYGTLDLSADRIDKSEGNVTGTVQGLAGANSVVSPAQKQTRLAPSMTRQSHLGLRGTEPLGGGWEAKFTLEGSVIADTGTMGNDGRMWGRQAWVALTTPAGEVRLGRQVSPMLAAYFLGTLDGIGGTDLFATGVALNNLQTYQDNVISYGLRQGAWAGRISYSPNAGAAARISPVRSTATTTPTGTIPASGSAPQLGQILGGLTAGAESDDGRGKTWGAMVAYLGDELKAVAAYNRNDLSNVQLGLPFRVTPLSPDGFLPLFNTDNFTSYMLAAKYKFAFGTELGGSYYQGQLEETGDTDPKMRVLAIAAKHTIGSLDLIGQLMQAKFTNFTKGKDSGFMLGADYNFSKRTAVFVRAGRVKDDRGNISNGNPALGGAGLAGGPIALLVPLGSTEVPLFSGAGMNIGADTKMFGFGMRHTF</sequence>
<evidence type="ECO:0000256" key="11">
    <source>
        <dbReference type="SAM" id="SignalP"/>
    </source>
</evidence>
<dbReference type="InterPro" id="IPR050298">
    <property type="entry name" value="Gram-neg_bact_OMP"/>
</dbReference>
<keyword evidence="5" id="KW-0812">Transmembrane</keyword>
<dbReference type="InterPro" id="IPR023614">
    <property type="entry name" value="Porin_dom_sf"/>
</dbReference>
<evidence type="ECO:0000259" key="12">
    <source>
        <dbReference type="Pfam" id="PF13609"/>
    </source>
</evidence>
<comment type="subcellular location">
    <subcellularLocation>
        <location evidence="1">Cell outer membrane</location>
        <topology evidence="1">Multi-pass membrane protein</topology>
    </subcellularLocation>
</comment>
<proteinExistence type="predicted"/>
<dbReference type="EMBL" id="NRRU01000026">
    <property type="protein sequence ID" value="MBK1712881.1"/>
    <property type="molecule type" value="Genomic_DNA"/>
</dbReference>
<feature type="domain" description="Porin" evidence="12">
    <location>
        <begin position="12"/>
        <end position="395"/>
    </location>
</feature>
<evidence type="ECO:0000313" key="14">
    <source>
        <dbReference type="Proteomes" id="UP001041814"/>
    </source>
</evidence>
<evidence type="ECO:0000256" key="9">
    <source>
        <dbReference type="ARBA" id="ARBA00023136"/>
    </source>
</evidence>
<organism evidence="13 14">
    <name type="scientific">Rubrivivax gelatinosus</name>
    <name type="common">Rhodocyclus gelatinosus</name>
    <name type="synonym">Rhodopseudomonas gelatinosa</name>
    <dbReference type="NCBI Taxonomy" id="28068"/>
    <lineage>
        <taxon>Bacteria</taxon>
        <taxon>Pseudomonadati</taxon>
        <taxon>Pseudomonadota</taxon>
        <taxon>Betaproteobacteria</taxon>
        <taxon>Burkholderiales</taxon>
        <taxon>Sphaerotilaceae</taxon>
        <taxon>Rubrivivax</taxon>
    </lineage>
</organism>
<dbReference type="PANTHER" id="PTHR34501:SF9">
    <property type="entry name" value="MAJOR OUTER MEMBRANE PROTEIN P.IA"/>
    <property type="match status" value="1"/>
</dbReference>
<evidence type="ECO:0000256" key="6">
    <source>
        <dbReference type="ARBA" id="ARBA00022729"/>
    </source>
</evidence>
<evidence type="ECO:0000256" key="3">
    <source>
        <dbReference type="ARBA" id="ARBA00022448"/>
    </source>
</evidence>
<dbReference type="RefSeq" id="WP_200228756.1">
    <property type="nucleotide sequence ID" value="NZ_NRRT01000024.1"/>
</dbReference>
<keyword evidence="8" id="KW-0626">Porin</keyword>
<keyword evidence="14" id="KW-1185">Reference proteome</keyword>
<comment type="subunit">
    <text evidence="2">Homotrimer.</text>
</comment>
<evidence type="ECO:0000256" key="1">
    <source>
        <dbReference type="ARBA" id="ARBA00004571"/>
    </source>
</evidence>
<dbReference type="Pfam" id="PF13609">
    <property type="entry name" value="Porin_4"/>
    <property type="match status" value="1"/>
</dbReference>
<feature type="chain" id="PRO_5045283436" evidence="11">
    <location>
        <begin position="27"/>
        <end position="452"/>
    </location>
</feature>
<evidence type="ECO:0000256" key="2">
    <source>
        <dbReference type="ARBA" id="ARBA00011233"/>
    </source>
</evidence>
<gene>
    <name evidence="13" type="ORF">CKO43_08820</name>
</gene>
<dbReference type="PROSITE" id="PS51257">
    <property type="entry name" value="PROKAR_LIPOPROTEIN"/>
    <property type="match status" value="1"/>
</dbReference>
<reference evidence="13" key="1">
    <citation type="submission" date="2017-08" db="EMBL/GenBank/DDBJ databases">
        <authorList>
            <person name="Imhoff J.F."/>
            <person name="Rahn T."/>
            <person name="Kuenzel S."/>
            <person name="Neulinger S.C."/>
        </authorList>
    </citation>
    <scope>NUCLEOTIDE SEQUENCE</scope>
    <source>
        <strain evidence="13">IM 151</strain>
    </source>
</reference>
<dbReference type="SUPFAM" id="SSF56935">
    <property type="entry name" value="Porins"/>
    <property type="match status" value="1"/>
</dbReference>
<evidence type="ECO:0000256" key="4">
    <source>
        <dbReference type="ARBA" id="ARBA00022452"/>
    </source>
</evidence>
<name>A0ABS1DSA2_RUBGE</name>
<dbReference type="Proteomes" id="UP001041814">
    <property type="component" value="Unassembled WGS sequence"/>
</dbReference>
<dbReference type="InterPro" id="IPR033900">
    <property type="entry name" value="Gram_neg_porin_domain"/>
</dbReference>
<evidence type="ECO:0000256" key="10">
    <source>
        <dbReference type="ARBA" id="ARBA00023237"/>
    </source>
</evidence>
<evidence type="ECO:0000256" key="7">
    <source>
        <dbReference type="ARBA" id="ARBA00023065"/>
    </source>
</evidence>
<comment type="caution">
    <text evidence="13">The sequence shown here is derived from an EMBL/GenBank/DDBJ whole genome shotgun (WGS) entry which is preliminary data.</text>
</comment>